<reference evidence="1" key="1">
    <citation type="submission" date="2022-01" db="EMBL/GenBank/DDBJ databases">
        <authorList>
            <person name="King R."/>
        </authorList>
    </citation>
    <scope>NUCLEOTIDE SEQUENCE</scope>
</reference>
<gene>
    <name evidence="1" type="ORF">DIABBA_LOCUS3721</name>
</gene>
<evidence type="ECO:0000313" key="2">
    <source>
        <dbReference type="Proteomes" id="UP001153709"/>
    </source>
</evidence>
<protein>
    <recommendedName>
        <fullName evidence="3">Reverse transcriptase domain-containing protein</fullName>
    </recommendedName>
</protein>
<organism evidence="1 2">
    <name type="scientific">Diabrotica balteata</name>
    <name type="common">Banded cucumber beetle</name>
    <dbReference type="NCBI Taxonomy" id="107213"/>
    <lineage>
        <taxon>Eukaryota</taxon>
        <taxon>Metazoa</taxon>
        <taxon>Ecdysozoa</taxon>
        <taxon>Arthropoda</taxon>
        <taxon>Hexapoda</taxon>
        <taxon>Insecta</taxon>
        <taxon>Pterygota</taxon>
        <taxon>Neoptera</taxon>
        <taxon>Endopterygota</taxon>
        <taxon>Coleoptera</taxon>
        <taxon>Polyphaga</taxon>
        <taxon>Cucujiformia</taxon>
        <taxon>Chrysomeloidea</taxon>
        <taxon>Chrysomelidae</taxon>
        <taxon>Galerucinae</taxon>
        <taxon>Diabroticina</taxon>
        <taxon>Diabroticites</taxon>
        <taxon>Diabrotica</taxon>
    </lineage>
</organism>
<dbReference type="OrthoDB" id="6772200at2759"/>
<evidence type="ECO:0000313" key="1">
    <source>
        <dbReference type="EMBL" id="CAG9829975.1"/>
    </source>
</evidence>
<accession>A0A9N9X9C0</accession>
<dbReference type="EMBL" id="OU898277">
    <property type="protein sequence ID" value="CAG9829975.1"/>
    <property type="molecule type" value="Genomic_DNA"/>
</dbReference>
<evidence type="ECO:0008006" key="3">
    <source>
        <dbReference type="Google" id="ProtNLM"/>
    </source>
</evidence>
<dbReference type="Proteomes" id="UP001153709">
    <property type="component" value="Chromosome 2"/>
</dbReference>
<dbReference type="PANTHER" id="PTHR19446">
    <property type="entry name" value="REVERSE TRANSCRIPTASES"/>
    <property type="match status" value="1"/>
</dbReference>
<dbReference type="AlphaFoldDB" id="A0A9N9X9C0"/>
<keyword evidence="2" id="KW-1185">Reference proteome</keyword>
<proteinExistence type="predicted"/>
<sequence length="107" mass="12339">MAQLKNNKAPGPDEILVEMLKKGNEIILEEMKILFNECFHRGEVPGDWNESLTILLFKKGDRGDLKKYRPTSLLSQMYKLFMRVITNRLTSKLDSSQPVEHSGFRKG</sequence>
<name>A0A9N9X9C0_DIABA</name>